<accession>H3H830</accession>
<evidence type="ECO:0000313" key="3">
    <source>
        <dbReference type="Proteomes" id="UP000005238"/>
    </source>
</evidence>
<dbReference type="EMBL" id="DS567270">
    <property type="status" value="NOT_ANNOTATED_CDS"/>
    <property type="molecule type" value="Genomic_DNA"/>
</dbReference>
<dbReference type="HOGENOM" id="CLU_038884_0_0_1"/>
<reference evidence="2" key="2">
    <citation type="submission" date="2015-06" db="UniProtKB">
        <authorList>
            <consortium name="EnsemblProtists"/>
        </authorList>
    </citation>
    <scope>IDENTIFICATION</scope>
    <source>
        <strain evidence="2">Pr102</strain>
    </source>
</reference>
<feature type="region of interest" description="Disordered" evidence="1">
    <location>
        <begin position="1"/>
        <end position="49"/>
    </location>
</feature>
<dbReference type="InParanoid" id="H3H830"/>
<sequence>MSTPTTSSSKTPAASTTASAVVASKATTAATSATTATGIASTAMSTSAATESRLSVAGYHSRWHEKHAIRNKTGKIIAVETGVGIYSPGGEGVPLDYGSEVEEGELEGDKDTLSPGHTDLNVGLRRPRGDDSNASGSKRSPSGSGTPLAAAGALTTPRDGDDSAPSAVVAASHTEPVREPWMPSQSEIGSRFGATAPPNLYALYSCNAIVDDDVAKRLHFDPLTNQRRDYYIGLFHELRWFASKKTSRRSKVPEWQALCQSWSAFVENFNKNPAGYRDRISQARERYEKFSKRVPYDTALRITERDVNGYTSMCVPDDLKTLRASFQAQASSSAADNRSTYSSAVGDYSARPSFTPFRGGGGGGLPSQFAALRQELSLLKAQLAEVAQTTSNVKVEVGMRLSGVSKRVAALESALAGHQT</sequence>
<evidence type="ECO:0000256" key="1">
    <source>
        <dbReference type="SAM" id="MobiDB-lite"/>
    </source>
</evidence>
<feature type="compositionally biased region" description="Low complexity" evidence="1">
    <location>
        <begin position="140"/>
        <end position="167"/>
    </location>
</feature>
<keyword evidence="3" id="KW-1185">Reference proteome</keyword>
<dbReference type="EnsemblProtists" id="Phyra86926">
    <property type="protein sequence ID" value="Phyra86926"/>
    <property type="gene ID" value="Phyra86926"/>
</dbReference>
<reference evidence="3" key="1">
    <citation type="journal article" date="2006" name="Science">
        <title>Phytophthora genome sequences uncover evolutionary origins and mechanisms of pathogenesis.</title>
        <authorList>
            <person name="Tyler B.M."/>
            <person name="Tripathy S."/>
            <person name="Zhang X."/>
            <person name="Dehal P."/>
            <person name="Jiang R.H."/>
            <person name="Aerts A."/>
            <person name="Arredondo F.D."/>
            <person name="Baxter L."/>
            <person name="Bensasson D."/>
            <person name="Beynon J.L."/>
            <person name="Chapman J."/>
            <person name="Damasceno C.M."/>
            <person name="Dorrance A.E."/>
            <person name="Dou D."/>
            <person name="Dickerman A.W."/>
            <person name="Dubchak I.L."/>
            <person name="Garbelotto M."/>
            <person name="Gijzen M."/>
            <person name="Gordon S.G."/>
            <person name="Govers F."/>
            <person name="Grunwald N.J."/>
            <person name="Huang W."/>
            <person name="Ivors K.L."/>
            <person name="Jones R.W."/>
            <person name="Kamoun S."/>
            <person name="Krampis K."/>
            <person name="Lamour K.H."/>
            <person name="Lee M.K."/>
            <person name="McDonald W.H."/>
            <person name="Medina M."/>
            <person name="Meijer H.J."/>
            <person name="Nordberg E.K."/>
            <person name="Maclean D.J."/>
            <person name="Ospina-Giraldo M.D."/>
            <person name="Morris P.F."/>
            <person name="Phuntumart V."/>
            <person name="Putnam N.H."/>
            <person name="Rash S."/>
            <person name="Rose J.K."/>
            <person name="Sakihama Y."/>
            <person name="Salamov A.A."/>
            <person name="Savidor A."/>
            <person name="Scheuring C.F."/>
            <person name="Smith B.M."/>
            <person name="Sobral B.W."/>
            <person name="Terry A."/>
            <person name="Torto-Alalibo T.A."/>
            <person name="Win J."/>
            <person name="Xu Z."/>
            <person name="Zhang H."/>
            <person name="Grigoriev I.V."/>
            <person name="Rokhsar D.S."/>
            <person name="Boore J.L."/>
        </authorList>
    </citation>
    <scope>NUCLEOTIDE SEQUENCE [LARGE SCALE GENOMIC DNA]</scope>
    <source>
        <strain evidence="3">Pr102</strain>
    </source>
</reference>
<feature type="region of interest" description="Disordered" evidence="1">
    <location>
        <begin position="102"/>
        <end position="167"/>
    </location>
</feature>
<dbReference type="eggNOG" id="ENOG502SXWQ">
    <property type="taxonomic scope" value="Eukaryota"/>
</dbReference>
<evidence type="ECO:0000313" key="2">
    <source>
        <dbReference type="EnsemblProtists" id="Phyra86926"/>
    </source>
</evidence>
<proteinExistence type="predicted"/>
<dbReference type="Proteomes" id="UP000005238">
    <property type="component" value="Unassembled WGS sequence"/>
</dbReference>
<dbReference type="AlphaFoldDB" id="H3H830"/>
<organism evidence="2 3">
    <name type="scientific">Phytophthora ramorum</name>
    <name type="common">Sudden oak death agent</name>
    <dbReference type="NCBI Taxonomy" id="164328"/>
    <lineage>
        <taxon>Eukaryota</taxon>
        <taxon>Sar</taxon>
        <taxon>Stramenopiles</taxon>
        <taxon>Oomycota</taxon>
        <taxon>Peronosporomycetes</taxon>
        <taxon>Peronosporales</taxon>
        <taxon>Peronosporaceae</taxon>
        <taxon>Phytophthora</taxon>
    </lineage>
</organism>
<protein>
    <submittedName>
        <fullName evidence="2">Uncharacterized protein</fullName>
    </submittedName>
</protein>
<name>H3H830_PHYRM</name>